<dbReference type="InterPro" id="IPR014001">
    <property type="entry name" value="Helicase_ATP-bd"/>
</dbReference>
<dbReference type="SMART" id="SM00490">
    <property type="entry name" value="HELICc"/>
    <property type="match status" value="1"/>
</dbReference>
<evidence type="ECO:0000256" key="2">
    <source>
        <dbReference type="ARBA" id="ARBA00022801"/>
    </source>
</evidence>
<evidence type="ECO:0000256" key="1">
    <source>
        <dbReference type="ARBA" id="ARBA00022741"/>
    </source>
</evidence>
<evidence type="ECO:0000256" key="7">
    <source>
        <dbReference type="ARBA" id="ARBA00044550"/>
    </source>
</evidence>
<name>A0A455SKX4_9CHLR</name>
<dbReference type="InterPro" id="IPR001650">
    <property type="entry name" value="Helicase_C-like"/>
</dbReference>
<dbReference type="InterPro" id="IPR004589">
    <property type="entry name" value="DNA_helicase_ATP-dep_RecQ"/>
</dbReference>
<dbReference type="InterPro" id="IPR027417">
    <property type="entry name" value="P-loop_NTPase"/>
</dbReference>
<dbReference type="InterPro" id="IPR036388">
    <property type="entry name" value="WH-like_DNA-bd_sf"/>
</dbReference>
<dbReference type="CDD" id="cd18794">
    <property type="entry name" value="SF2_C_RecQ"/>
    <property type="match status" value="1"/>
</dbReference>
<dbReference type="PROSITE" id="PS51192">
    <property type="entry name" value="HELICASE_ATP_BIND_1"/>
    <property type="match status" value="1"/>
</dbReference>
<gene>
    <name evidence="10" type="primary">recQ_1</name>
    <name evidence="10" type="ORF">KTC_23600</name>
</gene>
<dbReference type="Pfam" id="PF00271">
    <property type="entry name" value="Helicase_C"/>
    <property type="match status" value="1"/>
</dbReference>
<evidence type="ECO:0000313" key="10">
    <source>
        <dbReference type="EMBL" id="BBH87609.1"/>
    </source>
</evidence>
<dbReference type="NCBIfam" id="TIGR00614">
    <property type="entry name" value="recQ_fam"/>
    <property type="match status" value="1"/>
</dbReference>
<dbReference type="InterPro" id="IPR011545">
    <property type="entry name" value="DEAD/DEAH_box_helicase_dom"/>
</dbReference>
<dbReference type="Pfam" id="PF00270">
    <property type="entry name" value="DEAD"/>
    <property type="match status" value="1"/>
</dbReference>
<protein>
    <recommendedName>
        <fullName evidence="6">ATP-dependent DNA helicase RecQ</fullName>
    </recommendedName>
    <alternativeName>
        <fullName evidence="7">DNA 3'-5' helicase RecQ</fullName>
    </alternativeName>
</protein>
<reference evidence="10" key="1">
    <citation type="submission" date="2018-12" db="EMBL/GenBank/DDBJ databases">
        <title>Novel natural products biosynthetic potential of the class Ktedonobacteria.</title>
        <authorList>
            <person name="Zheng Y."/>
            <person name="Saitou A."/>
            <person name="Wang C.M."/>
            <person name="Toyoda A."/>
            <person name="Minakuchi Y."/>
            <person name="Sekiguchi Y."/>
            <person name="Ueda K."/>
            <person name="Takano H."/>
            <person name="Sakai Y."/>
            <person name="Yokota A."/>
            <person name="Yabe S."/>
        </authorList>
    </citation>
    <scope>NUCLEOTIDE SEQUENCE</scope>
    <source>
        <strain evidence="10">COM3</strain>
    </source>
</reference>
<dbReference type="GO" id="GO:0003677">
    <property type="term" value="F:DNA binding"/>
    <property type="evidence" value="ECO:0007669"/>
    <property type="project" value="UniProtKB-KW"/>
</dbReference>
<dbReference type="PANTHER" id="PTHR13710">
    <property type="entry name" value="DNA HELICASE RECQ FAMILY MEMBER"/>
    <property type="match status" value="1"/>
</dbReference>
<dbReference type="Pfam" id="PF16124">
    <property type="entry name" value="RecQ_Zn_bind"/>
    <property type="match status" value="1"/>
</dbReference>
<dbReference type="GO" id="GO:0043590">
    <property type="term" value="C:bacterial nucleoid"/>
    <property type="evidence" value="ECO:0007669"/>
    <property type="project" value="TreeGrafter"/>
</dbReference>
<evidence type="ECO:0000256" key="5">
    <source>
        <dbReference type="ARBA" id="ARBA00023125"/>
    </source>
</evidence>
<dbReference type="GO" id="GO:0009378">
    <property type="term" value="F:four-way junction helicase activity"/>
    <property type="evidence" value="ECO:0007669"/>
    <property type="project" value="TreeGrafter"/>
</dbReference>
<dbReference type="InterPro" id="IPR032284">
    <property type="entry name" value="RecQ_Zn-bd"/>
</dbReference>
<keyword evidence="5" id="KW-0238">DNA-binding</keyword>
<dbReference type="PROSITE" id="PS00690">
    <property type="entry name" value="DEAH_ATP_HELICASE"/>
    <property type="match status" value="1"/>
</dbReference>
<keyword evidence="2" id="KW-0378">Hydrolase</keyword>
<evidence type="ECO:0000256" key="4">
    <source>
        <dbReference type="ARBA" id="ARBA00022840"/>
    </source>
</evidence>
<dbReference type="GO" id="GO:0030894">
    <property type="term" value="C:replisome"/>
    <property type="evidence" value="ECO:0007669"/>
    <property type="project" value="TreeGrafter"/>
</dbReference>
<feature type="domain" description="Helicase C-terminal" evidence="9">
    <location>
        <begin position="227"/>
        <end position="384"/>
    </location>
</feature>
<dbReference type="Gene3D" id="1.10.10.10">
    <property type="entry name" value="Winged helix-like DNA-binding domain superfamily/Winged helix DNA-binding domain"/>
    <property type="match status" value="1"/>
</dbReference>
<dbReference type="GO" id="GO:0005524">
    <property type="term" value="F:ATP binding"/>
    <property type="evidence" value="ECO:0007669"/>
    <property type="project" value="UniProtKB-KW"/>
</dbReference>
<keyword evidence="4" id="KW-0067">ATP-binding</keyword>
<organism evidence="10">
    <name type="scientific">Thermosporothrix sp. COM3</name>
    <dbReference type="NCBI Taxonomy" id="2490863"/>
    <lineage>
        <taxon>Bacteria</taxon>
        <taxon>Bacillati</taxon>
        <taxon>Chloroflexota</taxon>
        <taxon>Ktedonobacteria</taxon>
        <taxon>Ktedonobacterales</taxon>
        <taxon>Thermosporotrichaceae</taxon>
        <taxon>Thermosporothrix</taxon>
    </lineage>
</organism>
<evidence type="ECO:0000256" key="6">
    <source>
        <dbReference type="ARBA" id="ARBA00044535"/>
    </source>
</evidence>
<dbReference type="GO" id="GO:0016787">
    <property type="term" value="F:hydrolase activity"/>
    <property type="evidence" value="ECO:0007669"/>
    <property type="project" value="UniProtKB-KW"/>
</dbReference>
<dbReference type="CDD" id="cd17920">
    <property type="entry name" value="DEXHc_RecQ"/>
    <property type="match status" value="1"/>
</dbReference>
<dbReference type="GO" id="GO:0005737">
    <property type="term" value="C:cytoplasm"/>
    <property type="evidence" value="ECO:0007669"/>
    <property type="project" value="TreeGrafter"/>
</dbReference>
<dbReference type="EMBL" id="AP019376">
    <property type="protein sequence ID" value="BBH87609.1"/>
    <property type="molecule type" value="Genomic_DNA"/>
</dbReference>
<dbReference type="GO" id="GO:0043138">
    <property type="term" value="F:3'-5' DNA helicase activity"/>
    <property type="evidence" value="ECO:0007669"/>
    <property type="project" value="TreeGrafter"/>
</dbReference>
<dbReference type="AlphaFoldDB" id="A0A455SKX4"/>
<dbReference type="SUPFAM" id="SSF52540">
    <property type="entry name" value="P-loop containing nucleoside triphosphate hydrolases"/>
    <property type="match status" value="1"/>
</dbReference>
<evidence type="ECO:0000259" key="9">
    <source>
        <dbReference type="PROSITE" id="PS51194"/>
    </source>
</evidence>
<dbReference type="PROSITE" id="PS51194">
    <property type="entry name" value="HELICASE_CTER"/>
    <property type="match status" value="1"/>
</dbReference>
<accession>A0A455SKX4</accession>
<dbReference type="Gene3D" id="3.40.50.300">
    <property type="entry name" value="P-loop containing nucleotide triphosphate hydrolases"/>
    <property type="match status" value="2"/>
</dbReference>
<proteinExistence type="predicted"/>
<keyword evidence="1" id="KW-0547">Nucleotide-binding</keyword>
<dbReference type="GO" id="GO:0006281">
    <property type="term" value="P:DNA repair"/>
    <property type="evidence" value="ECO:0007669"/>
    <property type="project" value="TreeGrafter"/>
</dbReference>
<dbReference type="PANTHER" id="PTHR13710:SF84">
    <property type="entry name" value="ATP-DEPENDENT DNA HELICASE RECS-RELATED"/>
    <property type="match status" value="1"/>
</dbReference>
<keyword evidence="3 10" id="KW-0347">Helicase</keyword>
<dbReference type="GO" id="GO:0006310">
    <property type="term" value="P:DNA recombination"/>
    <property type="evidence" value="ECO:0007669"/>
    <property type="project" value="InterPro"/>
</dbReference>
<sequence>MAKTQTLERIRQLVQQSFGYQNARPGQEAAIQALLEGHDTLAVMPTGSGKSLIYQVAARLLKGPTVVISPLIALQRDQAQALEELPAGEAAQLNSAQPEAERQETLDSLQEQKLEFLFLAPEQFDNEETLAQVKQAHPSLFVVDEAHCISEWGHDFRPSYIRLGSVIEAIGHPRVLALTATAAPPVREEIVERLGMHNPRVIVRGFDRPEIWLGVETVHDNTQKKKALLDSIADVEKPGIVYVATRKHAEEIAATLNEAGIHAAFYHAGMKAKEREQTQESFMQNAIEVIVATNAFGMGIDKPDVRFVFHYDICDSIDAYYQEIGRAGRDGQQARALLFYNPKDVGLQQFLVGSGSIETDQVQRLQRVLKRATRPIDPETLSKKQDIPSGKLTQILHHLGKAGVVEITSTGEALLKQKNQNEAEVAQEASQSQEAYQRYVHSRVEMMRSYAETTDCRRKYLLNYFGEEYQAPCNFCDNCEAGTTSNEQEQHIPFPLNSAVEHPKWGTGQIVRYEGDTVVVLFQSVGYKSLSLSVVGEKQLLKPAQRDA</sequence>
<dbReference type="SMART" id="SM00487">
    <property type="entry name" value="DEXDc"/>
    <property type="match status" value="1"/>
</dbReference>
<feature type="domain" description="Helicase ATP-binding" evidence="8">
    <location>
        <begin position="31"/>
        <end position="200"/>
    </location>
</feature>
<dbReference type="InterPro" id="IPR002464">
    <property type="entry name" value="DNA/RNA_helicase_DEAH_CS"/>
</dbReference>
<evidence type="ECO:0000256" key="3">
    <source>
        <dbReference type="ARBA" id="ARBA00022806"/>
    </source>
</evidence>
<evidence type="ECO:0000259" key="8">
    <source>
        <dbReference type="PROSITE" id="PS51192"/>
    </source>
</evidence>